<feature type="domain" description="Aldehyde dehydrogenase" evidence="5">
    <location>
        <begin position="24"/>
        <end position="486"/>
    </location>
</feature>
<dbReference type="InterPro" id="IPR029510">
    <property type="entry name" value="Ald_DH_CS_GLU"/>
</dbReference>
<dbReference type="Pfam" id="PF00171">
    <property type="entry name" value="Aldedh"/>
    <property type="match status" value="1"/>
</dbReference>
<dbReference type="PROSITE" id="PS00070">
    <property type="entry name" value="ALDEHYDE_DEHYDR_CYS"/>
    <property type="match status" value="1"/>
</dbReference>
<dbReference type="InterPro" id="IPR016161">
    <property type="entry name" value="Ald_DH/histidinol_DH"/>
</dbReference>
<evidence type="ECO:0000256" key="1">
    <source>
        <dbReference type="ARBA" id="ARBA00009986"/>
    </source>
</evidence>
<evidence type="ECO:0000256" key="3">
    <source>
        <dbReference type="PROSITE-ProRule" id="PRU10007"/>
    </source>
</evidence>
<organism evidence="6 7">
    <name type="scientific">Brucella tritici</name>
    <dbReference type="NCBI Taxonomy" id="94626"/>
    <lineage>
        <taxon>Bacteria</taxon>
        <taxon>Pseudomonadati</taxon>
        <taxon>Pseudomonadota</taxon>
        <taxon>Alphaproteobacteria</taxon>
        <taxon>Hyphomicrobiales</taxon>
        <taxon>Brucellaceae</taxon>
        <taxon>Brucella/Ochrobactrum group</taxon>
        <taxon>Brucella</taxon>
    </lineage>
</organism>
<protein>
    <submittedName>
        <fullName evidence="6">Aldehyde dehydrogenase</fullName>
    </submittedName>
</protein>
<reference evidence="6 7" key="1">
    <citation type="submission" date="2019-09" db="EMBL/GenBank/DDBJ databases">
        <title>Taxonomic organization of the family Brucellaceae based on a phylogenomic approach.</title>
        <authorList>
            <person name="Leclercq S."/>
            <person name="Cloeckaert A."/>
            <person name="Zygmunt M.S."/>
        </authorList>
    </citation>
    <scope>NUCLEOTIDE SEQUENCE [LARGE SCALE GENOMIC DNA]</scope>
    <source>
        <strain evidence="6 7">TA93</strain>
    </source>
</reference>
<feature type="active site" evidence="3">
    <location>
        <position position="260"/>
    </location>
</feature>
<dbReference type="RefSeq" id="WP_151610502.1">
    <property type="nucleotide sequence ID" value="NZ_WBVY01000010.1"/>
</dbReference>
<dbReference type="Gene3D" id="3.40.605.10">
    <property type="entry name" value="Aldehyde Dehydrogenase, Chain A, domain 1"/>
    <property type="match status" value="1"/>
</dbReference>
<dbReference type="Proteomes" id="UP000460650">
    <property type="component" value="Unassembled WGS sequence"/>
</dbReference>
<keyword evidence="2 4" id="KW-0560">Oxidoreductase</keyword>
<sequence>MSDMLNWLRGNTGATYGNFIGGEWRAPKSDTAKIYNPALRDQCLGSFANSEETDVDEAVKVAHEAGLSWRNVPGPERGAILFRAADILEQRLDELAFILAAEQGKVLAEARGEVGRAAKEMRFCAGEASRIDGDVLPSEKRNGLAMTLREPIGVVAAIGPWNFPVVTPVRKIAPALAYGCSVVLKPSNLTPWSAVKLMDVFKDAGVPAGVVSLVLGSGRKVGEALIRHKLVKGVSFTGSTGVGAAISAEAGKSFVRTQLELGGKNAAIVFDYASAETVAKQIGAAAFQCTGQRCTAVSRVIVLEDRAAEIIEALRAEMATIKVGPAWEQGATMGPMITADQKSSVRQYIDIGKNEGAKLVAGGGSLEDGDFAQGHFVEPTLFTDVAAGSRLALEEVFGPVLSVIKARSVDDAIRIANEVDYGLAASVYTRDVDLALRFVRESETGMVHVNHGTASEAHMPFGGVKASGFGAYSIGHSNQEFFTTMKSAYFQS</sequence>
<comment type="similarity">
    <text evidence="1 4">Belongs to the aldehyde dehydrogenase family.</text>
</comment>
<dbReference type="PANTHER" id="PTHR43353">
    <property type="entry name" value="SUCCINATE-SEMIALDEHYDE DEHYDROGENASE, MITOCHONDRIAL"/>
    <property type="match status" value="1"/>
</dbReference>
<dbReference type="GO" id="GO:0016620">
    <property type="term" value="F:oxidoreductase activity, acting on the aldehyde or oxo group of donors, NAD or NADP as acceptor"/>
    <property type="evidence" value="ECO:0007669"/>
    <property type="project" value="InterPro"/>
</dbReference>
<dbReference type="InterPro" id="IPR016162">
    <property type="entry name" value="Ald_DH_N"/>
</dbReference>
<gene>
    <name evidence="6" type="ORF">F9K94_23000</name>
</gene>
<dbReference type="InterPro" id="IPR050740">
    <property type="entry name" value="Aldehyde_DH_Superfamily"/>
</dbReference>
<evidence type="ECO:0000313" key="6">
    <source>
        <dbReference type="EMBL" id="KAB2654769.1"/>
    </source>
</evidence>
<dbReference type="FunFam" id="3.40.605.10:FF:000007">
    <property type="entry name" value="NAD/NADP-dependent betaine aldehyde dehydrogenase"/>
    <property type="match status" value="1"/>
</dbReference>
<dbReference type="InterPro" id="IPR016160">
    <property type="entry name" value="Ald_DH_CS_CYS"/>
</dbReference>
<dbReference type="AlphaFoldDB" id="A0A7V7VQE2"/>
<dbReference type="InterPro" id="IPR015590">
    <property type="entry name" value="Aldehyde_DH_dom"/>
</dbReference>
<name>A0A7V7VQE2_9HYPH</name>
<dbReference type="InterPro" id="IPR016163">
    <property type="entry name" value="Ald_DH_C"/>
</dbReference>
<accession>A0A7V7VQE2</accession>
<evidence type="ECO:0000256" key="4">
    <source>
        <dbReference type="RuleBase" id="RU003345"/>
    </source>
</evidence>
<proteinExistence type="inferred from homology"/>
<evidence type="ECO:0000256" key="2">
    <source>
        <dbReference type="ARBA" id="ARBA00023002"/>
    </source>
</evidence>
<comment type="caution">
    <text evidence="6">The sequence shown here is derived from an EMBL/GenBank/DDBJ whole genome shotgun (WGS) entry which is preliminary data.</text>
</comment>
<evidence type="ECO:0000259" key="5">
    <source>
        <dbReference type="Pfam" id="PF00171"/>
    </source>
</evidence>
<evidence type="ECO:0000313" key="7">
    <source>
        <dbReference type="Proteomes" id="UP000460650"/>
    </source>
</evidence>
<dbReference type="PANTHER" id="PTHR43353:SF5">
    <property type="entry name" value="SUCCINATE-SEMIALDEHYDE DEHYDROGENASE, MITOCHONDRIAL"/>
    <property type="match status" value="1"/>
</dbReference>
<dbReference type="PROSITE" id="PS00687">
    <property type="entry name" value="ALDEHYDE_DEHYDR_GLU"/>
    <property type="match status" value="1"/>
</dbReference>
<dbReference type="EMBL" id="WBVY01000010">
    <property type="protein sequence ID" value="KAB2654769.1"/>
    <property type="molecule type" value="Genomic_DNA"/>
</dbReference>
<dbReference type="Gene3D" id="3.40.309.10">
    <property type="entry name" value="Aldehyde Dehydrogenase, Chain A, domain 2"/>
    <property type="match status" value="1"/>
</dbReference>
<dbReference type="SUPFAM" id="SSF53720">
    <property type="entry name" value="ALDH-like"/>
    <property type="match status" value="1"/>
</dbReference>